<reference evidence="2 3" key="1">
    <citation type="submission" date="2017-09" db="EMBL/GenBank/DDBJ databases">
        <authorList>
            <person name="Ehlers B."/>
            <person name="Leendertz F.H."/>
        </authorList>
    </citation>
    <scope>NUCLEOTIDE SEQUENCE [LARGE SCALE GENOMIC DNA]</scope>
    <source>
        <strain evidence="2 3">DSM 46844</strain>
    </source>
</reference>
<evidence type="ECO:0000259" key="1">
    <source>
        <dbReference type="PROSITE" id="PS50234"/>
    </source>
</evidence>
<dbReference type="EMBL" id="OBDO01000004">
    <property type="protein sequence ID" value="SNX96360.1"/>
    <property type="molecule type" value="Genomic_DNA"/>
</dbReference>
<proteinExistence type="predicted"/>
<feature type="domain" description="VWFA" evidence="1">
    <location>
        <begin position="348"/>
        <end position="546"/>
    </location>
</feature>
<dbReference type="AlphaFoldDB" id="A0A285EBJ9"/>
<dbReference type="PROSITE" id="PS50234">
    <property type="entry name" value="VWFA"/>
    <property type="match status" value="1"/>
</dbReference>
<dbReference type="Pfam" id="PF13531">
    <property type="entry name" value="SBP_bac_11"/>
    <property type="match status" value="1"/>
</dbReference>
<name>A0A285EBJ9_9ACTN</name>
<evidence type="ECO:0000313" key="2">
    <source>
        <dbReference type="EMBL" id="SNX96360.1"/>
    </source>
</evidence>
<dbReference type="OrthoDB" id="5621159at2"/>
<dbReference type="SUPFAM" id="SSF53850">
    <property type="entry name" value="Periplasmic binding protein-like II"/>
    <property type="match status" value="1"/>
</dbReference>
<dbReference type="SMART" id="SM00327">
    <property type="entry name" value="VWA"/>
    <property type="match status" value="1"/>
</dbReference>
<dbReference type="InterPro" id="IPR002035">
    <property type="entry name" value="VWF_A"/>
</dbReference>
<evidence type="ECO:0000313" key="3">
    <source>
        <dbReference type="Proteomes" id="UP000219514"/>
    </source>
</evidence>
<protein>
    <submittedName>
        <fullName evidence="2">ABC-type Fe3+ transport system, substrate-binding protein</fullName>
    </submittedName>
</protein>
<gene>
    <name evidence="2" type="ORF">SAMN06893097_10474</name>
</gene>
<accession>A0A285EBJ9</accession>
<dbReference type="Gene3D" id="3.40.50.410">
    <property type="entry name" value="von Willebrand factor, type A domain"/>
    <property type="match status" value="1"/>
</dbReference>
<organism evidence="2 3">
    <name type="scientific">Geodermatophilus sabuli</name>
    <dbReference type="NCBI Taxonomy" id="1564158"/>
    <lineage>
        <taxon>Bacteria</taxon>
        <taxon>Bacillati</taxon>
        <taxon>Actinomycetota</taxon>
        <taxon>Actinomycetes</taxon>
        <taxon>Geodermatophilales</taxon>
        <taxon>Geodermatophilaceae</taxon>
        <taxon>Geodermatophilus</taxon>
    </lineage>
</organism>
<sequence length="555" mass="56355">MHVDYVDPWPALPWLRRRRRSAVLVGALTLAGVLGGGAVVMAGDGSGAACTAPRVLRVAVAPELASVVEDAAAGVAGEEPGGPCLRTEVAAADPADVARAVTAAPADAPDVWIPDASLWLDRVRAAGVDLPPESPSVATSPAVLAVGSERARASGWPEHPPSPEELVGEGPARLALREPATDAATAMALAGLLSATAEEPAGRAALAQALRHAVQVPLATREELLAATGTGAASAVSEQAVLAHNRRAGADRVVAVHPPTGGSLDYPFAVLADDAAAARAAGRLLDALQGHGAQEAVAALGFRDARGIGRPDTGRELGVDVAVPPAPIPAAQLLEALRVTTVITSGTRMLAVVDVSGSMAEQVPGAGGATRMDVTTEAAARATALYPDDARIGLWVFSRELTPGHDHQEVVPIGPLGPRDDGRLGRELLGRAIAGVRPLPDGDTGLYDTVLAAVRRVRQDWDPARVNSVVLLTDGRDDDEGGIGLPGLLAALDQESDPAAPVPVITIGLGAGSDTEALAAISRATGGSTYVAEDGADVYAVFEDAIGRRSCRPGC</sequence>
<dbReference type="RefSeq" id="WP_097206392.1">
    <property type="nucleotide sequence ID" value="NZ_JACHXB010000002.1"/>
</dbReference>
<dbReference type="InterPro" id="IPR036465">
    <property type="entry name" value="vWFA_dom_sf"/>
</dbReference>
<dbReference type="Proteomes" id="UP000219514">
    <property type="component" value="Unassembled WGS sequence"/>
</dbReference>
<keyword evidence="3" id="KW-1185">Reference proteome</keyword>
<dbReference type="SUPFAM" id="SSF53300">
    <property type="entry name" value="vWA-like"/>
    <property type="match status" value="1"/>
</dbReference>